<feature type="domain" description="FAD dependent oxidoreductase" evidence="1">
    <location>
        <begin position="76"/>
        <end position="256"/>
    </location>
</feature>
<dbReference type="Gene3D" id="3.30.9.10">
    <property type="entry name" value="D-Amino Acid Oxidase, subunit A, domain 2"/>
    <property type="match status" value="1"/>
</dbReference>
<dbReference type="InterPro" id="IPR036188">
    <property type="entry name" value="FAD/NAD-bd_sf"/>
</dbReference>
<keyword evidence="3" id="KW-1185">Reference proteome</keyword>
<dbReference type="Proteomes" id="UP001530377">
    <property type="component" value="Unassembled WGS sequence"/>
</dbReference>
<name>A0ABD3R231_9STRA</name>
<dbReference type="Pfam" id="PF01266">
    <property type="entry name" value="DAO"/>
    <property type="match status" value="1"/>
</dbReference>
<proteinExistence type="predicted"/>
<dbReference type="InterPro" id="IPR006076">
    <property type="entry name" value="FAD-dep_OxRdtase"/>
</dbReference>
<dbReference type="AlphaFoldDB" id="A0ABD3R231"/>
<dbReference type="EMBL" id="JALLPB020000687">
    <property type="protein sequence ID" value="KAL3807010.1"/>
    <property type="molecule type" value="Genomic_DNA"/>
</dbReference>
<sequence>MLHRKTSMSGPAVRKLPQHGVKGAYYAGHWVDLEDCAGTYQPNPSDCSGCATRSTCPRSRSRNAARVRADDDFVYDVVIVGAGCIGGAIARELSRYRLSTLLLESADDVSQGATKGNSGIVHAGYDDAPGSQHAKFCWSGNQMFPQLDRELRFGYQMNGSLVIATNEKERRVLDELMERGRKNGVERLRIVEKEELFEMEPALNPKAIAALYSPDAGNVIPYEFAIALIENAVDNGVELRIRREVTDIKRVDGGGGGGSSSFEVTVRHWEPKDYVDARSRMGKSVDGSEPAGKGNGGCWSAITTIYRSGIAVSSLVIAGMGVMMAMDGNVDDDARMRSAVASTFVLLVAAVLLFRPPPGGNGGRRVPSSLKDIVDKCPPPVGTGDVGKVGVTDMFSGGSGSWNAVGGVTVGIETVRCRYVINCAGG</sequence>
<dbReference type="InterPro" id="IPR052745">
    <property type="entry name" value="G3P_Oxidase/Oxidoreductase"/>
</dbReference>
<evidence type="ECO:0000313" key="2">
    <source>
        <dbReference type="EMBL" id="KAL3807010.1"/>
    </source>
</evidence>
<evidence type="ECO:0000259" key="1">
    <source>
        <dbReference type="Pfam" id="PF01266"/>
    </source>
</evidence>
<evidence type="ECO:0000313" key="3">
    <source>
        <dbReference type="Proteomes" id="UP001530377"/>
    </source>
</evidence>
<dbReference type="SUPFAM" id="SSF51905">
    <property type="entry name" value="FAD/NAD(P)-binding domain"/>
    <property type="match status" value="1"/>
</dbReference>
<dbReference type="PANTHER" id="PTHR42720:SF1">
    <property type="entry name" value="GLYCEROL 3-PHOSPHATE OXIDASE"/>
    <property type="match status" value="1"/>
</dbReference>
<reference evidence="2 3" key="1">
    <citation type="submission" date="2024-10" db="EMBL/GenBank/DDBJ databases">
        <title>Updated reference genomes for cyclostephanoid diatoms.</title>
        <authorList>
            <person name="Roberts W.R."/>
            <person name="Alverson A.J."/>
        </authorList>
    </citation>
    <scope>NUCLEOTIDE SEQUENCE [LARGE SCALE GENOMIC DNA]</scope>
    <source>
        <strain evidence="2 3">AJA228-03</strain>
    </source>
</reference>
<comment type="caution">
    <text evidence="2">The sequence shown here is derived from an EMBL/GenBank/DDBJ whole genome shotgun (WGS) entry which is preliminary data.</text>
</comment>
<protein>
    <recommendedName>
        <fullName evidence="1">FAD dependent oxidoreductase domain-containing protein</fullName>
    </recommendedName>
</protein>
<dbReference type="PANTHER" id="PTHR42720">
    <property type="entry name" value="GLYCEROL-3-PHOSPHATE DEHYDROGENASE"/>
    <property type="match status" value="1"/>
</dbReference>
<accession>A0ABD3R231</accession>
<gene>
    <name evidence="2" type="ORF">ACHAXA_010486</name>
</gene>
<organism evidence="2 3">
    <name type="scientific">Cyclostephanos tholiformis</name>
    <dbReference type="NCBI Taxonomy" id="382380"/>
    <lineage>
        <taxon>Eukaryota</taxon>
        <taxon>Sar</taxon>
        <taxon>Stramenopiles</taxon>
        <taxon>Ochrophyta</taxon>
        <taxon>Bacillariophyta</taxon>
        <taxon>Coscinodiscophyceae</taxon>
        <taxon>Thalassiosirophycidae</taxon>
        <taxon>Stephanodiscales</taxon>
        <taxon>Stephanodiscaceae</taxon>
        <taxon>Cyclostephanos</taxon>
    </lineage>
</organism>
<dbReference type="Gene3D" id="3.50.50.60">
    <property type="entry name" value="FAD/NAD(P)-binding domain"/>
    <property type="match status" value="1"/>
</dbReference>